<sequence length="168" mass="18350">MLLVEPNPTLAKRLQALSARNPMGNTQVLDVAVGDVAGQAEFFLSSSHPYSSLDRSELPDYPLRGTVKVQVRTLDDIWMNELARQPIQLLKIDVQGFEAKVIAGGRQCLTECPPEWIVLELMGEGLDQVREELRSLGYAESGLDETGALTGSVDGLKPGANLVLHREP</sequence>
<dbReference type="InterPro" id="IPR029063">
    <property type="entry name" value="SAM-dependent_MTases_sf"/>
</dbReference>
<accession>A0A9X0WCU3</accession>
<dbReference type="PANTHER" id="PTHR34203">
    <property type="entry name" value="METHYLTRANSFERASE, FKBM FAMILY PROTEIN"/>
    <property type="match status" value="1"/>
</dbReference>
<evidence type="ECO:0000313" key="2">
    <source>
        <dbReference type="EMBL" id="MBK1620628.1"/>
    </source>
</evidence>
<feature type="domain" description="Methyltransferase FkbM" evidence="1">
    <location>
        <begin position="3"/>
        <end position="138"/>
    </location>
</feature>
<proteinExistence type="predicted"/>
<gene>
    <name evidence="2" type="ORF">CKO42_19785</name>
</gene>
<dbReference type="Gene3D" id="3.40.50.150">
    <property type="entry name" value="Vaccinia Virus protein VP39"/>
    <property type="match status" value="1"/>
</dbReference>
<dbReference type="Proteomes" id="UP001138768">
    <property type="component" value="Unassembled WGS sequence"/>
</dbReference>
<dbReference type="NCBIfam" id="TIGR01444">
    <property type="entry name" value="fkbM_fam"/>
    <property type="match status" value="1"/>
</dbReference>
<keyword evidence="3" id="KW-1185">Reference proteome</keyword>
<evidence type="ECO:0000259" key="1">
    <source>
        <dbReference type="Pfam" id="PF05050"/>
    </source>
</evidence>
<dbReference type="Pfam" id="PF05050">
    <property type="entry name" value="Methyltransf_21"/>
    <property type="match status" value="1"/>
</dbReference>
<dbReference type="EMBL" id="NRRY01000044">
    <property type="protein sequence ID" value="MBK1620628.1"/>
    <property type="molecule type" value="Genomic_DNA"/>
</dbReference>
<dbReference type="SUPFAM" id="SSF53335">
    <property type="entry name" value="S-adenosyl-L-methionine-dependent methyltransferases"/>
    <property type="match status" value="1"/>
</dbReference>
<name>A0A9X0WCU3_9GAMM</name>
<dbReference type="PANTHER" id="PTHR34203:SF15">
    <property type="entry name" value="SLL1173 PROTEIN"/>
    <property type="match status" value="1"/>
</dbReference>
<dbReference type="InterPro" id="IPR052514">
    <property type="entry name" value="SAM-dependent_MTase"/>
</dbReference>
<evidence type="ECO:0000313" key="3">
    <source>
        <dbReference type="Proteomes" id="UP001138768"/>
    </source>
</evidence>
<organism evidence="2 3">
    <name type="scientific">Lamprobacter modestohalophilus</name>
    <dbReference type="NCBI Taxonomy" id="1064514"/>
    <lineage>
        <taxon>Bacteria</taxon>
        <taxon>Pseudomonadati</taxon>
        <taxon>Pseudomonadota</taxon>
        <taxon>Gammaproteobacteria</taxon>
        <taxon>Chromatiales</taxon>
        <taxon>Chromatiaceae</taxon>
        <taxon>Lamprobacter</taxon>
    </lineage>
</organism>
<comment type="caution">
    <text evidence="2">The sequence shown here is derived from an EMBL/GenBank/DDBJ whole genome shotgun (WGS) entry which is preliminary data.</text>
</comment>
<dbReference type="InterPro" id="IPR006342">
    <property type="entry name" value="FkbM_mtfrase"/>
</dbReference>
<dbReference type="AlphaFoldDB" id="A0A9X0WCU3"/>
<protein>
    <recommendedName>
        <fullName evidence="1">Methyltransferase FkbM domain-containing protein</fullName>
    </recommendedName>
</protein>
<reference evidence="2 3" key="1">
    <citation type="journal article" date="2020" name="Microorganisms">
        <title>Osmotic Adaptation and Compatible Solute Biosynthesis of Phototrophic Bacteria as Revealed from Genome Analyses.</title>
        <authorList>
            <person name="Imhoff J.F."/>
            <person name="Rahn T."/>
            <person name="Kunzel S."/>
            <person name="Keller A."/>
            <person name="Neulinger S.C."/>
        </authorList>
    </citation>
    <scope>NUCLEOTIDE SEQUENCE [LARGE SCALE GENOMIC DNA]</scope>
    <source>
        <strain evidence="2 3">DSM 25653</strain>
    </source>
</reference>